<dbReference type="AlphaFoldDB" id="V6LMU0"/>
<dbReference type="SUPFAM" id="SSF52540">
    <property type="entry name" value="P-loop containing nucleoside triphosphate hydrolases"/>
    <property type="match status" value="1"/>
</dbReference>
<dbReference type="VEuPathDB" id="GiardiaDB:SS50377_24512"/>
<keyword evidence="3" id="KW-1185">Reference proteome</keyword>
<dbReference type="EMBL" id="KI546085">
    <property type="protein sequence ID" value="EST45945.1"/>
    <property type="molecule type" value="Genomic_DNA"/>
</dbReference>
<reference evidence="2" key="2">
    <citation type="submission" date="2020-12" db="EMBL/GenBank/DDBJ databases">
        <title>New Spironucleus salmonicida genome in near-complete chromosomes.</title>
        <authorList>
            <person name="Xu F."/>
            <person name="Kurt Z."/>
            <person name="Jimenez-Gonzalez A."/>
            <person name="Astvaldsson A."/>
            <person name="Andersson J.O."/>
            <person name="Svard S.G."/>
        </authorList>
    </citation>
    <scope>NUCLEOTIDE SEQUENCE</scope>
    <source>
        <strain evidence="2">ATCC 50377</strain>
    </source>
</reference>
<proteinExistence type="predicted"/>
<dbReference type="InterPro" id="IPR027417">
    <property type="entry name" value="P-loop_NTPase"/>
</dbReference>
<protein>
    <submittedName>
        <fullName evidence="1">Divergent AAA domain-containing protein</fullName>
    </submittedName>
</protein>
<evidence type="ECO:0000313" key="3">
    <source>
        <dbReference type="Proteomes" id="UP000018208"/>
    </source>
</evidence>
<dbReference type="EMBL" id="AUWU02000004">
    <property type="protein sequence ID" value="KAH0574554.1"/>
    <property type="molecule type" value="Genomic_DNA"/>
</dbReference>
<evidence type="ECO:0000313" key="2">
    <source>
        <dbReference type="EMBL" id="KAH0574554.1"/>
    </source>
</evidence>
<evidence type="ECO:0000313" key="1">
    <source>
        <dbReference type="EMBL" id="EST45945.1"/>
    </source>
</evidence>
<name>V6LMU0_9EUKA</name>
<organism evidence="1">
    <name type="scientific">Spironucleus salmonicida</name>
    <dbReference type="NCBI Taxonomy" id="348837"/>
    <lineage>
        <taxon>Eukaryota</taxon>
        <taxon>Metamonada</taxon>
        <taxon>Diplomonadida</taxon>
        <taxon>Hexamitidae</taxon>
        <taxon>Hexamitinae</taxon>
        <taxon>Spironucleus</taxon>
    </lineage>
</organism>
<reference evidence="1 2" key="1">
    <citation type="journal article" date="2014" name="PLoS Genet.">
        <title>The Genome of Spironucleus salmonicida Highlights a Fish Pathogen Adapted to Fluctuating Environments.</title>
        <authorList>
            <person name="Xu F."/>
            <person name="Jerlstrom-Hultqvist J."/>
            <person name="Einarsson E."/>
            <person name="Astvaldsson A."/>
            <person name="Svard S.G."/>
            <person name="Andersson J.O."/>
        </authorList>
    </citation>
    <scope>NUCLEOTIDE SEQUENCE</scope>
    <source>
        <strain evidence="2">ATCC 50377</strain>
    </source>
</reference>
<gene>
    <name evidence="1" type="ORF">SS50377_13924</name>
    <name evidence="2" type="ORF">SS50377_24512</name>
</gene>
<dbReference type="Proteomes" id="UP000018208">
    <property type="component" value="Unassembled WGS sequence"/>
</dbReference>
<sequence>MNVPYLKTYQKPLFIQPMSTRVSLNMVRENINGLLNMSGGTVGIGFDENAVPVGYTMQQTQKDDIRLQIDAFMNACQPQTDSDLVNMEFYKLNDSEKPKYVIIINVRQGIQPIYFVNSAKCTAYIVLIDEIRLLTQTEILRRYQMSRNLAMDLEQQNSDITIQESVIRDGLLFSQQQGVPTKVICLEGPKHSGKSWLAEEITKKIIYDVYIEVDANNFQYLNELYRSLITQLDQKLKFNYKEKKIKLQQELQVTNIQDIFSEQEVIQKECPILRDIFMNLFEQDKQYLLIIKNIQTSCDRFIPKGFNLISIITSNQTIQVESGPACDLIHLETRQLTTKGLISLIQQKYQLNIPIQLSNKLLQIFKFETSKVLSLIENNQNNLQKIQDQLQLQSFDSTVFYEEELKNQALVNILKPLSVVPDKFSLSMCEHLKISVNNIFLVNQFLQKKNGYFRVDDDIKKQIYSNITDAEIEQYLIQFIDCMIQEVESLNAKYKIQFHGNKQGNTNILVKLYGKVIQEWINNQILNLQGMIDSSIQFSYREVDLFHVLNFLLVKRVSCKIEDKMQQIAEKYNLVFSASDD</sequence>
<accession>V6LMU0</accession>